<dbReference type="OrthoDB" id="125347at2759"/>
<dbReference type="Pfam" id="PF03221">
    <property type="entry name" value="HTH_Tnp_Tc5"/>
    <property type="match status" value="1"/>
</dbReference>
<dbReference type="PhylomeDB" id="A7TGZ7"/>
<dbReference type="Proteomes" id="UP000000267">
    <property type="component" value="Unassembled WGS sequence"/>
</dbReference>
<feature type="compositionally biased region" description="Polar residues" evidence="2">
    <location>
        <begin position="737"/>
        <end position="767"/>
    </location>
</feature>
<organism evidence="5">
    <name type="scientific">Vanderwaltozyma polyspora (strain ATCC 22028 / DSM 70294 / BCRC 21397 / CBS 2163 / NBRC 10782 / NRRL Y-8283 / UCD 57-17)</name>
    <name type="common">Kluyveromyces polysporus</name>
    <dbReference type="NCBI Taxonomy" id="436907"/>
    <lineage>
        <taxon>Eukaryota</taxon>
        <taxon>Fungi</taxon>
        <taxon>Dikarya</taxon>
        <taxon>Ascomycota</taxon>
        <taxon>Saccharomycotina</taxon>
        <taxon>Saccharomycetes</taxon>
        <taxon>Saccharomycetales</taxon>
        <taxon>Saccharomycetaceae</taxon>
        <taxon>Vanderwaltozyma</taxon>
    </lineage>
</organism>
<feature type="region of interest" description="Disordered" evidence="2">
    <location>
        <begin position="488"/>
        <end position="525"/>
    </location>
</feature>
<dbReference type="SUPFAM" id="SSF46689">
    <property type="entry name" value="Homeodomain-like"/>
    <property type="match status" value="1"/>
</dbReference>
<feature type="compositionally biased region" description="Low complexity" evidence="2">
    <location>
        <begin position="489"/>
        <end position="515"/>
    </location>
</feature>
<dbReference type="InterPro" id="IPR050863">
    <property type="entry name" value="CenT-Element_Derived"/>
</dbReference>
<evidence type="ECO:0000313" key="5">
    <source>
        <dbReference type="Proteomes" id="UP000000267"/>
    </source>
</evidence>
<dbReference type="GO" id="GO:0005634">
    <property type="term" value="C:nucleus"/>
    <property type="evidence" value="ECO:0007669"/>
    <property type="project" value="TreeGrafter"/>
</dbReference>
<dbReference type="eggNOG" id="KOG3105">
    <property type="taxonomic scope" value="Eukaryota"/>
</dbReference>
<proteinExistence type="predicted"/>
<dbReference type="EMBL" id="DS480389">
    <property type="protein sequence ID" value="EDO18449.1"/>
    <property type="molecule type" value="Genomic_DNA"/>
</dbReference>
<evidence type="ECO:0000313" key="4">
    <source>
        <dbReference type="EMBL" id="EDO18449.1"/>
    </source>
</evidence>
<dbReference type="SMART" id="SM00674">
    <property type="entry name" value="CENPB"/>
    <property type="match status" value="1"/>
</dbReference>
<dbReference type="PANTHER" id="PTHR19303:SF73">
    <property type="entry name" value="PROTEIN PDC2"/>
    <property type="match status" value="1"/>
</dbReference>
<dbReference type="PANTHER" id="PTHR19303">
    <property type="entry name" value="TRANSPOSON"/>
    <property type="match status" value="1"/>
</dbReference>
<dbReference type="InParanoid" id="A7TGZ7"/>
<dbReference type="InterPro" id="IPR004875">
    <property type="entry name" value="DDE_SF_endonuclease_dom"/>
</dbReference>
<dbReference type="STRING" id="436907.A7TGZ7"/>
<dbReference type="OMA" id="FIRESWN"/>
<dbReference type="Gene3D" id="1.10.10.60">
    <property type="entry name" value="Homeodomain-like"/>
    <property type="match status" value="1"/>
</dbReference>
<dbReference type="PROSITE" id="PS51253">
    <property type="entry name" value="HTH_CENPB"/>
    <property type="match status" value="1"/>
</dbReference>
<keyword evidence="1" id="KW-0238">DNA-binding</keyword>
<feature type="region of interest" description="Disordered" evidence="2">
    <location>
        <begin position="723"/>
        <end position="777"/>
    </location>
</feature>
<dbReference type="FunCoup" id="A7TGZ7">
    <property type="interactions" value="101"/>
</dbReference>
<dbReference type="KEGG" id="vpo:Kpol_1032p43"/>
<dbReference type="Pfam" id="PF03184">
    <property type="entry name" value="DDE_1"/>
    <property type="match status" value="1"/>
</dbReference>
<dbReference type="GeneID" id="5546737"/>
<feature type="domain" description="HTH CENPB-type" evidence="3">
    <location>
        <begin position="63"/>
        <end position="138"/>
    </location>
</feature>
<evidence type="ECO:0000256" key="2">
    <source>
        <dbReference type="SAM" id="MobiDB-lite"/>
    </source>
</evidence>
<evidence type="ECO:0000259" key="3">
    <source>
        <dbReference type="PROSITE" id="PS51253"/>
    </source>
</evidence>
<feature type="compositionally biased region" description="Polar residues" evidence="2">
    <location>
        <begin position="516"/>
        <end position="525"/>
    </location>
</feature>
<protein>
    <recommendedName>
        <fullName evidence="3">HTH CENPB-type domain-containing protein</fullName>
    </recommendedName>
</protein>
<keyword evidence="5" id="KW-1185">Reference proteome</keyword>
<sequence length="777" mass="88156">MLSIEQRCNICLMAEKNKNWTQLQLARWAYEAFKLPKIPSQGAISRLLAKREVYMNCKDHQKGAIRIRNPTNVLVRRVLQEWISQSLWNGIPITIPILQQTAQSVWHKLAEEHREGDGSFSSKWINTCLSKMGLDIADLTFELPKMPKVWSFEERDILKNIFAQLPPNNVFTLDETCLAYDLPLDYAQYDTNDTPNKIDVATVMLCSNLDGSEKLNPLVIGKYDSYISFRNYFPDQPTDRVSEALLGQKMAMKFNISFHSNRKAWLTSSLFHDWLVSWDKRLVADNRKIWIVLDDSVSHRIINSRLKNIQLIYTSSSSKFLPFNWGVLDEFIIRYRIKQYKALINLQKKLEQKMQTKVLMNPEQSKLTMSNALKFIRESWNEVSSDSIKSSWKCSGILPAYMSNSVEDRRTAFRKSMSLIQDLDFLCDQFYCVEKWDHDLLLNLNIENKNTNFLSIEELIECSVVEKCEKNPVGTVPQKTPENFVFTPSESSTITSTTSTATNNNNISANSVNETSLPVPNTESSAATFGSNSNLTSPFEVTLHSLLNANTSLPENKQYNVSNLIDKPALFSNSAESLELTKSPVNMAVNNDEFINTIIDSKMSLGVSSEPETLHQPQPRVLPIASNSASSQMENQIPNFGMAGINRNIYQKIPPTNELSPQSFPEYDGMIGKNNSLLINIDIAKSLGSILRNVVSNELYLSQTTINEIKEAYDSVLETISSSRNSNNASRQKRPNESTQMNSQPAVSSLQNSNFSGTYDFQNQNEADQGPSKRFKL</sequence>
<dbReference type="GO" id="GO:0003677">
    <property type="term" value="F:DNA binding"/>
    <property type="evidence" value="ECO:0007669"/>
    <property type="project" value="UniProtKB-KW"/>
</dbReference>
<dbReference type="InterPro" id="IPR009057">
    <property type="entry name" value="Homeodomain-like_sf"/>
</dbReference>
<gene>
    <name evidence="4" type="ORF">Kpol_1032p43</name>
</gene>
<accession>A7TGZ7</accession>
<dbReference type="HOGENOM" id="CLU_009537_0_0_1"/>
<dbReference type="AlphaFoldDB" id="A7TGZ7"/>
<reference evidence="4 5" key="1">
    <citation type="journal article" date="2007" name="Proc. Natl. Acad. Sci. U.S.A.">
        <title>Independent sorting-out of thousands of duplicated gene pairs in two yeast species descended from a whole-genome duplication.</title>
        <authorList>
            <person name="Scannell D.R."/>
            <person name="Frank A.C."/>
            <person name="Conant G.C."/>
            <person name="Byrne K.P."/>
            <person name="Woolfit M."/>
            <person name="Wolfe K.H."/>
        </authorList>
    </citation>
    <scope>NUCLEOTIDE SEQUENCE [LARGE SCALE GENOMIC DNA]</scope>
    <source>
        <strain evidence="5">ATCC 22028 / DSM 70294 / BCRC 21397 / CBS 2163 / NBRC 10782 / NRRL Y-8283 / UCD 57-17</strain>
    </source>
</reference>
<name>A7TGZ7_VANPO</name>
<dbReference type="InterPro" id="IPR006600">
    <property type="entry name" value="HTH_CenpB_DNA-bd_dom"/>
</dbReference>
<dbReference type="RefSeq" id="XP_001646307.1">
    <property type="nucleotide sequence ID" value="XM_001646257.1"/>
</dbReference>
<evidence type="ECO:0000256" key="1">
    <source>
        <dbReference type="ARBA" id="ARBA00023125"/>
    </source>
</evidence>